<evidence type="ECO:0000313" key="4">
    <source>
        <dbReference type="Proteomes" id="UP000472268"/>
    </source>
</evidence>
<dbReference type="Ensembl" id="ENSSSUT00005041324.1">
    <property type="protein sequence ID" value="ENSSSUP00005036296.1"/>
    <property type="gene ID" value="ENSSSUG00005023206.1"/>
</dbReference>
<feature type="region of interest" description="Disordered" evidence="1">
    <location>
        <begin position="177"/>
        <end position="201"/>
    </location>
</feature>
<evidence type="ECO:0000256" key="2">
    <source>
        <dbReference type="SAM" id="Phobius"/>
    </source>
</evidence>
<proteinExistence type="predicted"/>
<reference evidence="3" key="2">
    <citation type="submission" date="2025-09" db="UniProtKB">
        <authorList>
            <consortium name="Ensembl"/>
        </authorList>
    </citation>
    <scope>IDENTIFICATION</scope>
</reference>
<keyword evidence="4" id="KW-1185">Reference proteome</keyword>
<sequence length="216" mass="23101">MDGWIERQTDRRITAHSKPEYPPSPSPTPCVAGPRGRCVGSLCPRWGPSDLRPSGDPISLSRTCCTEMKLCQHCRLWRRKNGGRGGLEPDPVGPCAVGSALSARYVSVDSCPGRTLSSKLMLICGLVALLTACLLVLSLWKVRRLQKLLMPSVPDPKVTFPGLFECHQGNFQVTAAAGQSSRIPSSHPGSSAAAPQPPSAGCLLHPLFPETRASPL</sequence>
<evidence type="ECO:0000313" key="3">
    <source>
        <dbReference type="Ensembl" id="ENSSSUP00005036296.1"/>
    </source>
</evidence>
<feature type="transmembrane region" description="Helical" evidence="2">
    <location>
        <begin position="120"/>
        <end position="140"/>
    </location>
</feature>
<keyword evidence="2" id="KW-1133">Transmembrane helix</keyword>
<reference evidence="3" key="1">
    <citation type="submission" date="2025-08" db="UniProtKB">
        <authorList>
            <consortium name="Ensembl"/>
        </authorList>
    </citation>
    <scope>IDENTIFICATION</scope>
</reference>
<evidence type="ECO:0000256" key="1">
    <source>
        <dbReference type="SAM" id="MobiDB-lite"/>
    </source>
</evidence>
<organism evidence="3 4">
    <name type="scientific">Suricata suricatta</name>
    <name type="common">Meerkat</name>
    <dbReference type="NCBI Taxonomy" id="37032"/>
    <lineage>
        <taxon>Eukaryota</taxon>
        <taxon>Metazoa</taxon>
        <taxon>Chordata</taxon>
        <taxon>Craniata</taxon>
        <taxon>Vertebrata</taxon>
        <taxon>Euteleostomi</taxon>
        <taxon>Mammalia</taxon>
        <taxon>Eutheria</taxon>
        <taxon>Laurasiatheria</taxon>
        <taxon>Carnivora</taxon>
        <taxon>Feliformia</taxon>
        <taxon>Herpestidae</taxon>
        <taxon>Suricata</taxon>
    </lineage>
</organism>
<keyword evidence="2" id="KW-0472">Membrane</keyword>
<feature type="compositionally biased region" description="Basic and acidic residues" evidence="1">
    <location>
        <begin position="1"/>
        <end position="19"/>
    </location>
</feature>
<feature type="region of interest" description="Disordered" evidence="1">
    <location>
        <begin position="1"/>
        <end position="29"/>
    </location>
</feature>
<keyword evidence="2" id="KW-0812">Transmembrane</keyword>
<protein>
    <submittedName>
        <fullName evidence="3">Uncharacterized protein</fullName>
    </submittedName>
</protein>
<feature type="compositionally biased region" description="Low complexity" evidence="1">
    <location>
        <begin position="180"/>
        <end position="194"/>
    </location>
</feature>
<dbReference type="AlphaFoldDB" id="A0A673VS77"/>
<name>A0A673VS77_SURSU</name>
<dbReference type="Proteomes" id="UP000472268">
    <property type="component" value="Unplaced"/>
</dbReference>
<accession>A0A673VS77</accession>